<comment type="caution">
    <text evidence="1">The sequence shown here is derived from an EMBL/GenBank/DDBJ whole genome shotgun (WGS) entry which is preliminary data.</text>
</comment>
<dbReference type="Proteomes" id="UP000246569">
    <property type="component" value="Unassembled WGS sequence"/>
</dbReference>
<evidence type="ECO:0000313" key="2">
    <source>
        <dbReference type="Proteomes" id="UP000246569"/>
    </source>
</evidence>
<dbReference type="PANTHER" id="PTHR47473:SF1">
    <property type="entry name" value="METHYLTRANSFERASE DOMAIN-CONTAINING PROTEIN"/>
    <property type="match status" value="1"/>
</dbReference>
<keyword evidence="1" id="KW-0808">Transferase</keyword>
<protein>
    <submittedName>
        <fullName evidence="1">S-adenosylmethionine-diacylglycerol 3-amino-3-carboxypropyl transferase</fullName>
    </submittedName>
</protein>
<gene>
    <name evidence="1" type="ORF">C7443_102118</name>
</gene>
<sequence>MSIAQPAFADRLHQGVFNALYARSLVYNTCWEDPAVDRQALAIGADDRLLVITSAGCNVLDYALCAPARIHAVDANPRQTALLELKLAGIRRLHFADYFALFGEGRHPLAREMYRDGLRHDLSPFAARYWDKRIGWFEPRKPGQSFYYNGLSGLVARGFRAWLTARPRLRLAIESLLAENDLEAQRARYDAEVAPLLWNRAVNWAVSRPLTMSLLGVPHPQREEVERQHAGGIAGFVRESIDYVFRELPVADNYFWTLYVRGHYTQDCCPEYLKRDNFYRLKEGLAERVVPHTTTVTEFLQGSGERISRFVLLDHMDWMSVYHPDLLAQEWDAILARATPDARLIFRSAHAGADYLDGVRLGDGTRLMDRLQFHRELAARLQREDRVHTYAGFHIATLSA</sequence>
<proteinExistence type="predicted"/>
<dbReference type="EMBL" id="QGTJ01000002">
    <property type="protein sequence ID" value="PWV64469.1"/>
    <property type="molecule type" value="Genomic_DNA"/>
</dbReference>
<dbReference type="RefSeq" id="WP_246004524.1">
    <property type="nucleotide sequence ID" value="NZ_QGTJ01000002.1"/>
</dbReference>
<dbReference type="AlphaFoldDB" id="A0A317MXP2"/>
<evidence type="ECO:0000313" key="1">
    <source>
        <dbReference type="EMBL" id="PWV64469.1"/>
    </source>
</evidence>
<name>A0A317MXP2_9GAMM</name>
<dbReference type="GO" id="GO:0016740">
    <property type="term" value="F:transferase activity"/>
    <property type="evidence" value="ECO:0007669"/>
    <property type="project" value="UniProtKB-KW"/>
</dbReference>
<accession>A0A317MXP2</accession>
<dbReference type="Pfam" id="PF11899">
    <property type="entry name" value="DUF3419"/>
    <property type="match status" value="1"/>
</dbReference>
<keyword evidence="2" id="KW-1185">Reference proteome</keyword>
<reference evidence="1 2" key="1">
    <citation type="submission" date="2018-05" db="EMBL/GenBank/DDBJ databases">
        <title>Genomic Encyclopedia of Type Strains, Phase IV (KMG-IV): sequencing the most valuable type-strain genomes for metagenomic binning, comparative biology and taxonomic classification.</title>
        <authorList>
            <person name="Goeker M."/>
        </authorList>
    </citation>
    <scope>NUCLEOTIDE SEQUENCE [LARGE SCALE GENOMIC DNA]</scope>
    <source>
        <strain evidence="1 2">DSM 23606</strain>
    </source>
</reference>
<dbReference type="InterPro" id="IPR021829">
    <property type="entry name" value="DUF3419"/>
</dbReference>
<organism evidence="1 2">
    <name type="scientific">Plasticicumulans acidivorans</name>
    <dbReference type="NCBI Taxonomy" id="886464"/>
    <lineage>
        <taxon>Bacteria</taxon>
        <taxon>Pseudomonadati</taxon>
        <taxon>Pseudomonadota</taxon>
        <taxon>Gammaproteobacteria</taxon>
        <taxon>Candidatus Competibacteraceae</taxon>
        <taxon>Plasticicumulans</taxon>
    </lineage>
</organism>
<dbReference type="PANTHER" id="PTHR47473">
    <property type="entry name" value="BTA1P"/>
    <property type="match status" value="1"/>
</dbReference>